<feature type="binding site" evidence="5">
    <location>
        <position position="607"/>
    </location>
    <ligand>
        <name>Fe cation</name>
        <dbReference type="ChEBI" id="CHEBI:24875"/>
        <note>catalytic</note>
    </ligand>
</feature>
<keyword evidence="4 5" id="KW-0408">Iron</keyword>
<keyword evidence="3" id="KW-0560">Oxidoreductase</keyword>
<proteinExistence type="inferred from homology"/>
<dbReference type="GO" id="GO:0045549">
    <property type="term" value="F:9-cis-epoxycarotenoid dioxygenase activity"/>
    <property type="evidence" value="ECO:0007669"/>
    <property type="project" value="TreeGrafter"/>
</dbReference>
<dbReference type="AlphaFoldDB" id="A0AAW1M9W3"/>
<dbReference type="InterPro" id="IPR004294">
    <property type="entry name" value="Carotenoid_Oase"/>
</dbReference>
<evidence type="ECO:0000256" key="5">
    <source>
        <dbReference type="PIRSR" id="PIRSR604294-1"/>
    </source>
</evidence>
<reference evidence="6" key="1">
    <citation type="submission" date="2024-03" db="EMBL/GenBank/DDBJ databases">
        <title>WGS assembly of Saponaria officinalis var. Norfolk2.</title>
        <authorList>
            <person name="Jenkins J."/>
            <person name="Shu S."/>
            <person name="Grimwood J."/>
            <person name="Barry K."/>
            <person name="Goodstein D."/>
            <person name="Schmutz J."/>
            <person name="Leebens-Mack J."/>
            <person name="Osbourn A."/>
        </authorList>
    </citation>
    <scope>NUCLEOTIDE SEQUENCE [LARGE SCALE GENOMIC DNA]</scope>
    <source>
        <strain evidence="6">JIC</strain>
    </source>
</reference>
<dbReference type="GO" id="GO:0009570">
    <property type="term" value="C:chloroplast stroma"/>
    <property type="evidence" value="ECO:0007669"/>
    <property type="project" value="TreeGrafter"/>
</dbReference>
<evidence type="ECO:0000313" key="7">
    <source>
        <dbReference type="Proteomes" id="UP001443914"/>
    </source>
</evidence>
<dbReference type="PANTHER" id="PTHR10543">
    <property type="entry name" value="BETA-CAROTENE DIOXYGENASE"/>
    <property type="match status" value="1"/>
</dbReference>
<feature type="binding site" evidence="5">
    <location>
        <position position="316"/>
    </location>
    <ligand>
        <name>Fe cation</name>
        <dbReference type="ChEBI" id="CHEBI:24875"/>
        <note>catalytic</note>
    </ligand>
</feature>
<organism evidence="6 7">
    <name type="scientific">Saponaria officinalis</name>
    <name type="common">Common soapwort</name>
    <name type="synonym">Lychnis saponaria</name>
    <dbReference type="NCBI Taxonomy" id="3572"/>
    <lineage>
        <taxon>Eukaryota</taxon>
        <taxon>Viridiplantae</taxon>
        <taxon>Streptophyta</taxon>
        <taxon>Embryophyta</taxon>
        <taxon>Tracheophyta</taxon>
        <taxon>Spermatophyta</taxon>
        <taxon>Magnoliopsida</taxon>
        <taxon>eudicotyledons</taxon>
        <taxon>Gunneridae</taxon>
        <taxon>Pentapetalae</taxon>
        <taxon>Caryophyllales</taxon>
        <taxon>Caryophyllaceae</taxon>
        <taxon>Caryophylleae</taxon>
        <taxon>Saponaria</taxon>
    </lineage>
</organism>
<dbReference type="GO" id="GO:0046872">
    <property type="term" value="F:metal ion binding"/>
    <property type="evidence" value="ECO:0007669"/>
    <property type="project" value="UniProtKB-KW"/>
</dbReference>
<protein>
    <recommendedName>
        <fullName evidence="8">Carotenoid cleavage dioxygenase 7</fullName>
    </recommendedName>
</protein>
<name>A0AAW1M9W3_SAPOF</name>
<dbReference type="GO" id="GO:0016121">
    <property type="term" value="P:carotene catabolic process"/>
    <property type="evidence" value="ECO:0007669"/>
    <property type="project" value="TreeGrafter"/>
</dbReference>
<evidence type="ECO:0000256" key="3">
    <source>
        <dbReference type="ARBA" id="ARBA00022964"/>
    </source>
</evidence>
<comment type="caution">
    <text evidence="6">The sequence shown here is derived from an EMBL/GenBank/DDBJ whole genome shotgun (WGS) entry which is preliminary data.</text>
</comment>
<gene>
    <name evidence="6" type="ORF">RND81_03G196300</name>
</gene>
<dbReference type="PANTHER" id="PTHR10543:SF37">
    <property type="entry name" value="CAROTENOID CLEAVAGE DIOXYGENASE 7, CHLOROPLASTIC"/>
    <property type="match status" value="1"/>
</dbReference>
<sequence>MQAKYHNLISPVNFGRYKNLRPPKSAQIRPSTVLTRPVSNPTVITQSMATEVNSEEVAFWDYQFLFMSQRLEVPKPIKLKLVHGALPKDFPCGTYYLIGPGLFIDDYGSSINPLDGHGYLRAFEIEGLSGEVKFCAKYVKTEAQIEECDPKYGSWKFTHRGPFSVLKGGKMIANTKVMKNVANTSILKWGKRLFCLWEGGLPYEIDPRTLDTIGKFDLISFGGGGNEVVSSLNRCCIWDVVALLLKPILFGVFKMPPKRLLSHYKIDAKRRRLIVMTCNAEDMVLPISHCTFYEFDETFKLLNERAFQLSTHTMIHDWGFTDTHYILFANPIKLDILGSMEAICGTRPMISTLSIDHRKQTSPIYLLPRFLESKVSSNSNDYLGKPIEIPQIWLLHVANAYEEIDNDGNLLLRVHASTCSYKWLNFQNMFGYNWQSDILKPSIMNCLQEKNELSPNMVEVSIKIQNNGGYRECTIQNLNNRSKSSDFPIINPQLSGYKHRYVYAATCSGSRHTLPHFPFDAIVKFDTLNKSSRTWFCGNRRFVGEPMFVSRDHQLSEDNGYLLVIEYEVSHRLCNLLILDAKRVGEASALVARFEVPKSLTFPLGFHGTWTLKD</sequence>
<evidence type="ECO:0000256" key="1">
    <source>
        <dbReference type="ARBA" id="ARBA00006787"/>
    </source>
</evidence>
<keyword evidence="2 5" id="KW-0479">Metal-binding</keyword>
<evidence type="ECO:0008006" key="8">
    <source>
        <dbReference type="Google" id="ProtNLM"/>
    </source>
</evidence>
<accession>A0AAW1M9W3</accession>
<keyword evidence="3" id="KW-0223">Dioxygenase</keyword>
<evidence type="ECO:0000256" key="2">
    <source>
        <dbReference type="ARBA" id="ARBA00022723"/>
    </source>
</evidence>
<dbReference type="Pfam" id="PF03055">
    <property type="entry name" value="RPE65"/>
    <property type="match status" value="1"/>
</dbReference>
<evidence type="ECO:0000313" key="6">
    <source>
        <dbReference type="EMBL" id="KAK9742772.1"/>
    </source>
</evidence>
<evidence type="ECO:0000256" key="4">
    <source>
        <dbReference type="ARBA" id="ARBA00023004"/>
    </source>
</evidence>
<feature type="binding site" evidence="5">
    <location>
        <position position="396"/>
    </location>
    <ligand>
        <name>Fe cation</name>
        <dbReference type="ChEBI" id="CHEBI:24875"/>
        <note>catalytic</note>
    </ligand>
</feature>
<comment type="similarity">
    <text evidence="1">Belongs to the carotenoid oxygenase family.</text>
</comment>
<keyword evidence="7" id="KW-1185">Reference proteome</keyword>
<dbReference type="EMBL" id="JBDFQZ010000003">
    <property type="protein sequence ID" value="KAK9742772.1"/>
    <property type="molecule type" value="Genomic_DNA"/>
</dbReference>
<dbReference type="Proteomes" id="UP001443914">
    <property type="component" value="Unassembled WGS sequence"/>
</dbReference>
<comment type="cofactor">
    <cofactor evidence="5">
        <name>Fe(2+)</name>
        <dbReference type="ChEBI" id="CHEBI:29033"/>
    </cofactor>
    <text evidence="5">Binds 1 Fe(2+) ion per subunit.</text>
</comment>